<dbReference type="PANTHER" id="PTHR32196:SF72">
    <property type="entry name" value="RIBOSE IMPORT PERMEASE PROTEIN RBSC"/>
    <property type="match status" value="1"/>
</dbReference>
<dbReference type="CDD" id="cd06579">
    <property type="entry name" value="TM_PBP1_transp_AraH_like"/>
    <property type="match status" value="1"/>
</dbReference>
<keyword evidence="4 7" id="KW-0812">Transmembrane</keyword>
<proteinExistence type="inferred from homology"/>
<dbReference type="AlphaFoldDB" id="U4KBS5"/>
<gene>
    <name evidence="8" type="ORF">VIBNI_B0445</name>
</gene>
<reference evidence="8 9" key="1">
    <citation type="journal article" date="2013" name="ISME J.">
        <title>Comparative genomics of pathogenic lineages of Vibrio nigripulchritudo identifies virulence-associated traits.</title>
        <authorList>
            <person name="Goudenege D."/>
            <person name="Labreuche Y."/>
            <person name="Krin E."/>
            <person name="Ansquer D."/>
            <person name="Mangenot S."/>
            <person name="Calteau A."/>
            <person name="Medigue C."/>
            <person name="Mazel D."/>
            <person name="Polz M.F."/>
            <person name="Le Roux F."/>
        </authorList>
    </citation>
    <scope>NUCLEOTIDE SEQUENCE [LARGE SCALE GENOMIC DNA]</scope>
    <source>
        <strain evidence="9">SnF1</strain>
    </source>
</reference>
<feature type="transmembrane region" description="Helical" evidence="7">
    <location>
        <begin position="12"/>
        <end position="30"/>
    </location>
</feature>
<dbReference type="PANTHER" id="PTHR32196">
    <property type="entry name" value="ABC TRANSPORTER PERMEASE PROTEIN YPHD-RELATED-RELATED"/>
    <property type="match status" value="1"/>
</dbReference>
<dbReference type="GO" id="GO:0005886">
    <property type="term" value="C:plasma membrane"/>
    <property type="evidence" value="ECO:0007669"/>
    <property type="project" value="UniProtKB-SubCell"/>
</dbReference>
<dbReference type="KEGG" id="vni:VIBNI_B0445"/>
<feature type="transmembrane region" description="Helical" evidence="7">
    <location>
        <begin position="50"/>
        <end position="80"/>
    </location>
</feature>
<evidence type="ECO:0000256" key="6">
    <source>
        <dbReference type="ARBA" id="ARBA00023136"/>
    </source>
</evidence>
<feature type="transmembrane region" description="Helical" evidence="7">
    <location>
        <begin position="270"/>
        <end position="287"/>
    </location>
</feature>
<dbReference type="Proteomes" id="UP000016895">
    <property type="component" value="Chromosome 2"/>
</dbReference>
<dbReference type="RefSeq" id="WP_022560888.1">
    <property type="nucleotide sequence ID" value="NC_022543.1"/>
</dbReference>
<sequence length="319" mass="33108">MSLAILFKSKWKVLAPILGVAALVLVFWSVNDRFLSYPNFLNILRQSSVLLIVATGLTFVILLGSIDLSVGTIVTLSALVTAVAIRDYGAGLGGAVLVASGIGLFCGAINGALVVFARIPSLVATLGTMTALGGMAIWVSGGRNVIFRDEWMRWLSSGKLFFGIPNVALWAILLFAVAAFVGSKTHLGRAIFVVGAGSKAASLSGFNVVRTKFYAFLICGFLSGLAGLMMVARTSAGTPRMGDDLMLDAIAAVVIGGTALSGGSGGVHRTIIGVLIITLISNGLNVIGVHPYLQIAISGLLVIGAVALILDRGRLMFVK</sequence>
<evidence type="ECO:0000256" key="1">
    <source>
        <dbReference type="ARBA" id="ARBA00004429"/>
    </source>
</evidence>
<evidence type="ECO:0000313" key="9">
    <source>
        <dbReference type="Proteomes" id="UP000016895"/>
    </source>
</evidence>
<dbReference type="PATRIC" id="fig|1260221.3.peg.4115"/>
<keyword evidence="9" id="KW-1185">Reference proteome</keyword>
<dbReference type="Pfam" id="PF02653">
    <property type="entry name" value="BPD_transp_2"/>
    <property type="match status" value="1"/>
</dbReference>
<feature type="transmembrane region" description="Helical" evidence="7">
    <location>
        <begin position="92"/>
        <end position="113"/>
    </location>
</feature>
<evidence type="ECO:0000313" key="8">
    <source>
        <dbReference type="EMBL" id="CCO60258.1"/>
    </source>
</evidence>
<dbReference type="InterPro" id="IPR001851">
    <property type="entry name" value="ABC_transp_permease"/>
</dbReference>
<feature type="transmembrane region" description="Helical" evidence="7">
    <location>
        <begin position="187"/>
        <end position="206"/>
    </location>
</feature>
<accession>U4KBS5</accession>
<protein>
    <submittedName>
        <fullName evidence="8">Putative Ribose/xylose/arabinose/galactoside ABC-type transport systems, permease component</fullName>
    </submittedName>
</protein>
<evidence type="ECO:0000256" key="3">
    <source>
        <dbReference type="ARBA" id="ARBA00022475"/>
    </source>
</evidence>
<dbReference type="STRING" id="28173.VIBNI_B0445"/>
<organism evidence="8 9">
    <name type="scientific">Vibrio nigripulchritudo</name>
    <dbReference type="NCBI Taxonomy" id="28173"/>
    <lineage>
        <taxon>Bacteria</taxon>
        <taxon>Pseudomonadati</taxon>
        <taxon>Pseudomonadota</taxon>
        <taxon>Gammaproteobacteria</taxon>
        <taxon>Vibrionales</taxon>
        <taxon>Vibrionaceae</taxon>
        <taxon>Vibrio</taxon>
    </lineage>
</organism>
<evidence type="ECO:0000256" key="4">
    <source>
        <dbReference type="ARBA" id="ARBA00022692"/>
    </source>
</evidence>
<feature type="transmembrane region" description="Helical" evidence="7">
    <location>
        <begin position="119"/>
        <end position="139"/>
    </location>
</feature>
<comment type="subcellular location">
    <subcellularLocation>
        <location evidence="1">Cell inner membrane</location>
        <topology evidence="1">Multi-pass membrane protein</topology>
    </subcellularLocation>
</comment>
<comment type="similarity">
    <text evidence="2">Belongs to the binding-protein-dependent transport system permease family. AraH/RbsC subfamily.</text>
</comment>
<feature type="transmembrane region" description="Helical" evidence="7">
    <location>
        <begin position="245"/>
        <end position="263"/>
    </location>
</feature>
<name>U4KBS5_9VIBR</name>
<dbReference type="GO" id="GO:0022857">
    <property type="term" value="F:transmembrane transporter activity"/>
    <property type="evidence" value="ECO:0007669"/>
    <property type="project" value="InterPro"/>
</dbReference>
<evidence type="ECO:0000256" key="5">
    <source>
        <dbReference type="ARBA" id="ARBA00022989"/>
    </source>
</evidence>
<feature type="transmembrane region" description="Helical" evidence="7">
    <location>
        <begin position="160"/>
        <end position="181"/>
    </location>
</feature>
<evidence type="ECO:0000256" key="2">
    <source>
        <dbReference type="ARBA" id="ARBA00007942"/>
    </source>
</evidence>
<dbReference type="EMBL" id="FO203527">
    <property type="protein sequence ID" value="CCO60258.1"/>
    <property type="molecule type" value="Genomic_DNA"/>
</dbReference>
<keyword evidence="5 7" id="KW-1133">Transmembrane helix</keyword>
<feature type="transmembrane region" description="Helical" evidence="7">
    <location>
        <begin position="213"/>
        <end position="233"/>
    </location>
</feature>
<evidence type="ECO:0000256" key="7">
    <source>
        <dbReference type="SAM" id="Phobius"/>
    </source>
</evidence>
<keyword evidence="6 7" id="KW-0472">Membrane</keyword>
<dbReference type="OrthoDB" id="8843934at2"/>
<keyword evidence="3" id="KW-1003">Cell membrane</keyword>
<feature type="transmembrane region" description="Helical" evidence="7">
    <location>
        <begin position="293"/>
        <end position="310"/>
    </location>
</feature>